<dbReference type="SUPFAM" id="SSF52540">
    <property type="entry name" value="P-loop containing nucleoside triphosphate hydrolases"/>
    <property type="match status" value="1"/>
</dbReference>
<dbReference type="EMBL" id="QYUM01000002">
    <property type="protein sequence ID" value="RJF93008.1"/>
    <property type="molecule type" value="Genomic_DNA"/>
</dbReference>
<keyword evidence="1" id="KW-0378">Hydrolase</keyword>
<keyword evidence="1" id="KW-0067">ATP-binding</keyword>
<protein>
    <submittedName>
        <fullName evidence="1">Bifunctional DNA primase/helicase</fullName>
    </submittedName>
</protein>
<sequence>MHADLLNEVLPRLKRDFSFEPKGTYLRKGRCPDCKKREMYARAEAPWVLRCGRLDRCGTEIEIKTRYPDIFEDWSKRYPRSERAPHAAADAYLAHGRGFDLQKLRGHYTEEYYKDSKTGMGSATVRFQLACGVWWERLIDQPQRFGKMKARFSYEGTYAGHVWTLPHLSLEQYADAAQIWFAEGIFDTIGLNQGAGLAAASTMSSNNYPAEFLKQIHAIIAARGPGARRPKLIFAYDVGRAGVEFTRDFVERARGDGWECGAAQVRPDGEGHKRDWNDLFIRKELTPEKIEEYLWNGDVTIAATAPEKAFLLYSRDRYATFPFTFRSKQLWAEYSLARIEERVMEMGEDKALKELTYEAKWDMAARDACEIHEIANCTFHALYWQHDEAIDDSAYYFRVDFPGKQKSIKSTFTGASIAAGAEFKKRLISIAPGAIWTGSTGQLDRIMQRQLVGIKTVEAIQFTGYSIDHGAYVLGDIGVKDGRVYQPNAEDYFDFGKTALKLRSAERVLAINYDAEKLDLRWAGWVITAYGPKGLVALAFFFGSLFAEQIRREQKSLAFLEMTGDPGTGKTTLLEFLWRLLGRDAYEGFDPAKATAAAIARNLGKVANLPVVLLEGDRTQEVPHSRRFEWDELKTAYNGRSVRARGVANGGMETFEPPFRASIVIAQNAPVEASAAMHERIMAIHFDKAGWSPQTKAAAEKLEATATDDVSGFIIHALRREADVMKAYRAAFAQHEQRMAGLKDVRNGRLVKNHAQLAAMFDAMRLIVTNINDRDAAAVQDFMDDMLVERQRTINKDHPDVILFWERFDWLNSQIAADSDNPINHSRDPDKMIAINLVQFEQKCGDNRLSLPRMNDLKKLLKTSKERKFAGSKPINSRTGKSVFCWCFEPAPTHR</sequence>
<dbReference type="Proteomes" id="UP000286100">
    <property type="component" value="Unassembled WGS sequence"/>
</dbReference>
<keyword evidence="1" id="KW-0547">Nucleotide-binding</keyword>
<comment type="caution">
    <text evidence="1">The sequence shown here is derived from an EMBL/GenBank/DDBJ whole genome shotgun (WGS) entry which is preliminary data.</text>
</comment>
<dbReference type="RefSeq" id="WP_119759288.1">
    <property type="nucleotide sequence ID" value="NZ_QYUM01000002.1"/>
</dbReference>
<proteinExistence type="predicted"/>
<evidence type="ECO:0000313" key="2">
    <source>
        <dbReference type="Proteomes" id="UP000286100"/>
    </source>
</evidence>
<name>A0A418WP40_9SPHN</name>
<evidence type="ECO:0000313" key="1">
    <source>
        <dbReference type="EMBL" id="RJF93008.1"/>
    </source>
</evidence>
<dbReference type="InterPro" id="IPR027417">
    <property type="entry name" value="P-loop_NTPase"/>
</dbReference>
<keyword evidence="2" id="KW-1185">Reference proteome</keyword>
<gene>
    <name evidence="1" type="ORF">D3876_01065</name>
</gene>
<dbReference type="Gene3D" id="3.40.1360.10">
    <property type="match status" value="1"/>
</dbReference>
<reference evidence="1 2" key="1">
    <citation type="submission" date="2018-09" db="EMBL/GenBank/DDBJ databases">
        <authorList>
            <person name="Zhu H."/>
        </authorList>
    </citation>
    <scope>NUCLEOTIDE SEQUENCE [LARGE SCALE GENOMIC DNA]</scope>
    <source>
        <strain evidence="1 2">K2R01-6</strain>
    </source>
</reference>
<organism evidence="1 2">
    <name type="scientific">Sphingomonas cavernae</name>
    <dbReference type="NCBI Taxonomy" id="2320861"/>
    <lineage>
        <taxon>Bacteria</taxon>
        <taxon>Pseudomonadati</taxon>
        <taxon>Pseudomonadota</taxon>
        <taxon>Alphaproteobacteria</taxon>
        <taxon>Sphingomonadales</taxon>
        <taxon>Sphingomonadaceae</taxon>
        <taxon>Sphingomonas</taxon>
    </lineage>
</organism>
<dbReference type="OrthoDB" id="5618772at2"/>
<accession>A0A418WP40</accession>
<dbReference type="AlphaFoldDB" id="A0A418WP40"/>
<keyword evidence="1" id="KW-0347">Helicase</keyword>
<dbReference type="GO" id="GO:0004386">
    <property type="term" value="F:helicase activity"/>
    <property type="evidence" value="ECO:0007669"/>
    <property type="project" value="UniProtKB-KW"/>
</dbReference>